<feature type="transmembrane region" description="Helical" evidence="1">
    <location>
        <begin position="125"/>
        <end position="142"/>
    </location>
</feature>
<dbReference type="Gene3D" id="3.30.70.100">
    <property type="match status" value="1"/>
</dbReference>
<feature type="transmembrane region" description="Helical" evidence="1">
    <location>
        <begin position="196"/>
        <end position="216"/>
    </location>
</feature>
<keyword evidence="1" id="KW-1133">Transmembrane helix</keyword>
<proteinExistence type="predicted"/>
<sequence length="217" mass="24639">MNESIPTASLVIEHIVPRGKGLEFRWWHSKLTRAASRHQGYLRTDLCAPIKGSQLKWYSILHFDSPENLNRWLKSQERDKLIESGRKIFKTYQFKSFSTGLEGWFSHQTGSEQFGLGPPAWKQNLAVILALYPVVMLQGLLFSELGIMQDWHPASSMLVNNLITSSILTWIVMPFVTQLMNFWLQPAHQPMPTKTNLLGTAIIAGCLGVALVLFNVM</sequence>
<gene>
    <name evidence="2" type="ORF">HJG54_03830</name>
</gene>
<keyword evidence="1" id="KW-0472">Membrane</keyword>
<keyword evidence="1" id="KW-0812">Transmembrane</keyword>
<dbReference type="SUPFAM" id="SSF54909">
    <property type="entry name" value="Dimeric alpha+beta barrel"/>
    <property type="match status" value="1"/>
</dbReference>
<dbReference type="InterPro" id="IPR038762">
    <property type="entry name" value="ABM_predict"/>
</dbReference>
<reference evidence="2" key="1">
    <citation type="submission" date="2020-05" db="EMBL/GenBank/DDBJ databases">
        <authorList>
            <person name="Zhu T."/>
            <person name="Keshari N."/>
            <person name="Lu X."/>
        </authorList>
    </citation>
    <scope>NUCLEOTIDE SEQUENCE</scope>
    <source>
        <strain evidence="2">NK1-12</strain>
    </source>
</reference>
<accession>A0AA97AI98</accession>
<dbReference type="EMBL" id="CP053586">
    <property type="protein sequence ID" value="WNZ26415.1"/>
    <property type="molecule type" value="Genomic_DNA"/>
</dbReference>
<name>A0AA97AI98_9CYAN</name>
<protein>
    <recommendedName>
        <fullName evidence="3">Antibiotic biosynthesis monooxygenase</fullName>
    </recommendedName>
</protein>
<organism evidence="2">
    <name type="scientific">Leptolyngbya sp. NK1-12</name>
    <dbReference type="NCBI Taxonomy" id="2547451"/>
    <lineage>
        <taxon>Bacteria</taxon>
        <taxon>Bacillati</taxon>
        <taxon>Cyanobacteriota</taxon>
        <taxon>Cyanophyceae</taxon>
        <taxon>Leptolyngbyales</taxon>
        <taxon>Leptolyngbyaceae</taxon>
        <taxon>Leptolyngbya group</taxon>
        <taxon>Leptolyngbya</taxon>
    </lineage>
</organism>
<evidence type="ECO:0008006" key="3">
    <source>
        <dbReference type="Google" id="ProtNLM"/>
    </source>
</evidence>
<dbReference type="PANTHER" id="PTHR40057">
    <property type="entry name" value="SLR1162 PROTEIN"/>
    <property type="match status" value="1"/>
</dbReference>
<dbReference type="PANTHER" id="PTHR40057:SF1">
    <property type="entry name" value="SLR1162 PROTEIN"/>
    <property type="match status" value="1"/>
</dbReference>
<dbReference type="InterPro" id="IPR011008">
    <property type="entry name" value="Dimeric_a/b-barrel"/>
</dbReference>
<evidence type="ECO:0000313" key="2">
    <source>
        <dbReference type="EMBL" id="WNZ26415.1"/>
    </source>
</evidence>
<evidence type="ECO:0000256" key="1">
    <source>
        <dbReference type="SAM" id="Phobius"/>
    </source>
</evidence>
<feature type="transmembrane region" description="Helical" evidence="1">
    <location>
        <begin position="162"/>
        <end position="184"/>
    </location>
</feature>
<dbReference type="AlphaFoldDB" id="A0AA97AI98"/>